<feature type="transmembrane region" description="Helical" evidence="13">
    <location>
        <begin position="194"/>
        <end position="218"/>
    </location>
</feature>
<feature type="transmembrane region" description="Helical" evidence="13">
    <location>
        <begin position="91"/>
        <end position="112"/>
    </location>
</feature>
<feature type="transmembrane region" description="Helical" evidence="13">
    <location>
        <begin position="281"/>
        <end position="301"/>
    </location>
</feature>
<evidence type="ECO:0000256" key="2">
    <source>
        <dbReference type="ARBA" id="ARBA00004651"/>
    </source>
</evidence>
<keyword evidence="15" id="KW-1185">Reference proteome</keyword>
<organism evidence="14 15">
    <name type="scientific">Clostridium lentum</name>
    <dbReference type="NCBI Taxonomy" id="2763037"/>
    <lineage>
        <taxon>Bacteria</taxon>
        <taxon>Bacillati</taxon>
        <taxon>Bacillota</taxon>
        <taxon>Clostridia</taxon>
        <taxon>Eubacteriales</taxon>
        <taxon>Clostridiaceae</taxon>
        <taxon>Clostridium</taxon>
    </lineage>
</organism>
<keyword evidence="5" id="KW-0813">Transport</keyword>
<feature type="transmembrane region" description="Helical" evidence="13">
    <location>
        <begin position="362"/>
        <end position="381"/>
    </location>
</feature>
<evidence type="ECO:0000256" key="1">
    <source>
        <dbReference type="ARBA" id="ARBA00003408"/>
    </source>
</evidence>
<dbReference type="CDD" id="cd13134">
    <property type="entry name" value="MATE_like_8"/>
    <property type="match status" value="1"/>
</dbReference>
<evidence type="ECO:0000256" key="4">
    <source>
        <dbReference type="ARBA" id="ARBA00020268"/>
    </source>
</evidence>
<dbReference type="InterPro" id="IPR048279">
    <property type="entry name" value="MdtK-like"/>
</dbReference>
<keyword evidence="11 13" id="KW-0472">Membrane</keyword>
<evidence type="ECO:0000256" key="3">
    <source>
        <dbReference type="ARBA" id="ARBA00010199"/>
    </source>
</evidence>
<dbReference type="GO" id="GO:0042910">
    <property type="term" value="F:xenobiotic transmembrane transporter activity"/>
    <property type="evidence" value="ECO:0007669"/>
    <property type="project" value="InterPro"/>
</dbReference>
<dbReference type="PANTHER" id="PTHR43298">
    <property type="entry name" value="MULTIDRUG RESISTANCE PROTEIN NORM-RELATED"/>
    <property type="match status" value="1"/>
</dbReference>
<evidence type="ECO:0000256" key="10">
    <source>
        <dbReference type="ARBA" id="ARBA00023065"/>
    </source>
</evidence>
<evidence type="ECO:0000256" key="8">
    <source>
        <dbReference type="ARBA" id="ARBA00022692"/>
    </source>
</evidence>
<dbReference type="GO" id="GO:0006811">
    <property type="term" value="P:monoatomic ion transport"/>
    <property type="evidence" value="ECO:0007669"/>
    <property type="project" value="UniProtKB-KW"/>
</dbReference>
<proteinExistence type="inferred from homology"/>
<evidence type="ECO:0000256" key="12">
    <source>
        <dbReference type="ARBA" id="ARBA00031636"/>
    </source>
</evidence>
<dbReference type="Pfam" id="PF01554">
    <property type="entry name" value="MatE"/>
    <property type="match status" value="2"/>
</dbReference>
<dbReference type="GO" id="GO:0015297">
    <property type="term" value="F:antiporter activity"/>
    <property type="evidence" value="ECO:0007669"/>
    <property type="project" value="UniProtKB-KW"/>
</dbReference>
<keyword evidence="6" id="KW-0050">Antiport</keyword>
<feature type="transmembrane region" description="Helical" evidence="13">
    <location>
        <begin position="132"/>
        <end position="150"/>
    </location>
</feature>
<feature type="transmembrane region" description="Helical" evidence="13">
    <location>
        <begin position="322"/>
        <end position="342"/>
    </location>
</feature>
<evidence type="ECO:0000256" key="7">
    <source>
        <dbReference type="ARBA" id="ARBA00022475"/>
    </source>
</evidence>
<evidence type="ECO:0000256" key="13">
    <source>
        <dbReference type="SAM" id="Phobius"/>
    </source>
</evidence>
<comment type="function">
    <text evidence="1">Multidrug efflux pump.</text>
</comment>
<evidence type="ECO:0000256" key="5">
    <source>
        <dbReference type="ARBA" id="ARBA00022448"/>
    </source>
</evidence>
<evidence type="ECO:0000256" key="11">
    <source>
        <dbReference type="ARBA" id="ARBA00023136"/>
    </source>
</evidence>
<dbReference type="InterPro" id="IPR050222">
    <property type="entry name" value="MATE_MdtK"/>
</dbReference>
<dbReference type="GO" id="GO:0005886">
    <property type="term" value="C:plasma membrane"/>
    <property type="evidence" value="ECO:0007669"/>
    <property type="project" value="UniProtKB-SubCell"/>
</dbReference>
<dbReference type="InterPro" id="IPR002528">
    <property type="entry name" value="MATE_fam"/>
</dbReference>
<name>A0A8I0ABT8_9CLOT</name>
<feature type="transmembrane region" description="Helical" evidence="13">
    <location>
        <begin position="9"/>
        <end position="27"/>
    </location>
</feature>
<dbReference type="Proteomes" id="UP000662088">
    <property type="component" value="Unassembled WGS sequence"/>
</dbReference>
<comment type="similarity">
    <text evidence="3">Belongs to the multi antimicrobial extrusion (MATE) (TC 2.A.66.1) family.</text>
</comment>
<accession>A0A8I0ABT8</accession>
<evidence type="ECO:0000256" key="9">
    <source>
        <dbReference type="ARBA" id="ARBA00022989"/>
    </source>
</evidence>
<dbReference type="PIRSF" id="PIRSF006603">
    <property type="entry name" value="DinF"/>
    <property type="match status" value="1"/>
</dbReference>
<feature type="transmembrane region" description="Helical" evidence="13">
    <location>
        <begin position="56"/>
        <end position="79"/>
    </location>
</feature>
<reference evidence="14" key="1">
    <citation type="submission" date="2020-08" db="EMBL/GenBank/DDBJ databases">
        <title>Genome public.</title>
        <authorList>
            <person name="Liu C."/>
            <person name="Sun Q."/>
        </authorList>
    </citation>
    <scope>NUCLEOTIDE SEQUENCE</scope>
    <source>
        <strain evidence="14">NSJ-42</strain>
    </source>
</reference>
<keyword evidence="10" id="KW-0406">Ion transport</keyword>
<keyword evidence="8 13" id="KW-0812">Transmembrane</keyword>
<evidence type="ECO:0000313" key="14">
    <source>
        <dbReference type="EMBL" id="MBC5641016.1"/>
    </source>
</evidence>
<sequence>MGKILEDKVFLKAMLTLAIPIALQNLITTSLNLVDNLMIGKLGETPIAAVGLANQYFFIFTLCIMGINAGANIFMAQFWGKKNVKDIKKMLGIDITIGFIATMIFGLAAFVFPHKIMGILSNDIEVIQLGSQYLRIVAISTIFVNLSQCLSSALRSTGQPSIPMYASLIGVLCNAVLNWVFIFGNLGAPKMGVAGAALATTIARIIEFIYILGNVYIGKNIVAAKVRELFDFSFKDIKGYFKVSTSVILNELVWSLGMTAYTVSYSFIGTRAVATMQIANTLNNMFMVICTGLGAAAAIIIGNKIGAEEEEVAIDYSKRISILAPIAGFILGIIIWIAAPLIVKPFDVSAEACADTIRVLRIMAIFSALRFFNTVLIIGVFRGGGDTLYTMLVQLGTVWFYAVPIAFFAAIVLKMPVEVVFFLICSEELVKVSFSISRLKSCKWIKNVIN</sequence>
<evidence type="ECO:0000256" key="6">
    <source>
        <dbReference type="ARBA" id="ARBA00022449"/>
    </source>
</evidence>
<protein>
    <recommendedName>
        <fullName evidence="4">Probable multidrug resistance protein NorM</fullName>
    </recommendedName>
    <alternativeName>
        <fullName evidence="12">Multidrug-efflux transporter</fullName>
    </alternativeName>
</protein>
<comment type="caution">
    <text evidence="14">The sequence shown here is derived from an EMBL/GenBank/DDBJ whole genome shotgun (WGS) entry which is preliminary data.</text>
</comment>
<feature type="transmembrane region" description="Helical" evidence="13">
    <location>
        <begin position="239"/>
        <end position="261"/>
    </location>
</feature>
<dbReference type="AlphaFoldDB" id="A0A8I0ABT8"/>
<dbReference type="RefSeq" id="WP_022211976.1">
    <property type="nucleotide sequence ID" value="NZ_JACOOQ010000021.1"/>
</dbReference>
<gene>
    <name evidence="14" type="ORF">H8R92_11450</name>
</gene>
<keyword evidence="7" id="KW-1003">Cell membrane</keyword>
<dbReference type="PANTHER" id="PTHR43298:SF2">
    <property type="entry name" value="FMN_FAD EXPORTER YEEO-RELATED"/>
    <property type="match status" value="1"/>
</dbReference>
<evidence type="ECO:0000313" key="15">
    <source>
        <dbReference type="Proteomes" id="UP000662088"/>
    </source>
</evidence>
<comment type="subcellular location">
    <subcellularLocation>
        <location evidence="2">Cell membrane</location>
        <topology evidence="2">Multi-pass membrane protein</topology>
    </subcellularLocation>
</comment>
<keyword evidence="9 13" id="KW-1133">Transmembrane helix</keyword>
<dbReference type="EMBL" id="JACOOQ010000021">
    <property type="protein sequence ID" value="MBC5641016.1"/>
    <property type="molecule type" value="Genomic_DNA"/>
</dbReference>
<feature type="transmembrane region" description="Helical" evidence="13">
    <location>
        <begin position="162"/>
        <end position="182"/>
    </location>
</feature>
<feature type="transmembrane region" description="Helical" evidence="13">
    <location>
        <begin position="388"/>
        <end position="413"/>
    </location>
</feature>
<dbReference type="NCBIfam" id="TIGR00797">
    <property type="entry name" value="matE"/>
    <property type="match status" value="1"/>
</dbReference>